<accession>A0A0K2TRU8</accession>
<feature type="compositionally biased region" description="Basic residues" evidence="2">
    <location>
        <begin position="337"/>
        <end position="352"/>
    </location>
</feature>
<feature type="compositionally biased region" description="Low complexity" evidence="2">
    <location>
        <begin position="324"/>
        <end position="336"/>
    </location>
</feature>
<evidence type="ECO:0008006" key="4">
    <source>
        <dbReference type="Google" id="ProtNLM"/>
    </source>
</evidence>
<protein>
    <recommendedName>
        <fullName evidence="4">L1 transposable element RRM domain-containing protein</fullName>
    </recommendedName>
</protein>
<name>A0A0K2TRU8_LEPSM</name>
<sequence>PLNKSLSTVTILSSSMPPFSAPFCLLQLCGDVESNPGPRGRPEKPDPVKLMETKMEEQEQKIEGMNEIIKGQEEIIKDLQNKQVVAEERIEKLQVELQDRIKEIKKNQESIAEDLRNEVQTIKSSMSGVDSLGESSALVNDKVTQLGKVVEDIQEQLHEIDKSHQNNLVFYGIKCDSGINESPAVVEAKVREVLVHHMHITRDVLIQRVRRSWNGPDIRGSKPITVSFDKWHDKEDVLRKGKLLRGSHIYVGEDFSKKVKEHRAELMRFMREIKRRNPKVKCSLKYDKLFINKDIYAYNDMSGMVEQIRNTELEQIYDKLLFSSSPTTPRSSSISPTRRRRTKSSHANLKKSHSTESGLHTLAPNSPVHENGKEGPQSDANGIEHEGEDNGMSTSMAEDESDSECVSKSNDTESGRRESPRRKSNPNIPETIPE</sequence>
<proteinExistence type="predicted"/>
<dbReference type="EMBL" id="HACA01010770">
    <property type="protein sequence ID" value="CDW28131.1"/>
    <property type="molecule type" value="Transcribed_RNA"/>
</dbReference>
<evidence type="ECO:0000313" key="3">
    <source>
        <dbReference type="EMBL" id="CDW28131.1"/>
    </source>
</evidence>
<organism evidence="3">
    <name type="scientific">Lepeophtheirus salmonis</name>
    <name type="common">Salmon louse</name>
    <name type="synonym">Caligus salmonis</name>
    <dbReference type="NCBI Taxonomy" id="72036"/>
    <lineage>
        <taxon>Eukaryota</taxon>
        <taxon>Metazoa</taxon>
        <taxon>Ecdysozoa</taxon>
        <taxon>Arthropoda</taxon>
        <taxon>Crustacea</taxon>
        <taxon>Multicrustacea</taxon>
        <taxon>Hexanauplia</taxon>
        <taxon>Copepoda</taxon>
        <taxon>Siphonostomatoida</taxon>
        <taxon>Caligidae</taxon>
        <taxon>Lepeophtheirus</taxon>
    </lineage>
</organism>
<evidence type="ECO:0000256" key="2">
    <source>
        <dbReference type="SAM" id="MobiDB-lite"/>
    </source>
</evidence>
<dbReference type="OrthoDB" id="6381026at2759"/>
<reference evidence="3" key="1">
    <citation type="submission" date="2014-05" db="EMBL/GenBank/DDBJ databases">
        <authorList>
            <person name="Chronopoulou M."/>
        </authorList>
    </citation>
    <scope>NUCLEOTIDE SEQUENCE</scope>
    <source>
        <tissue evidence="3">Whole organism</tissue>
    </source>
</reference>
<keyword evidence="1" id="KW-0175">Coiled coil</keyword>
<feature type="region of interest" description="Disordered" evidence="2">
    <location>
        <begin position="324"/>
        <end position="434"/>
    </location>
</feature>
<dbReference type="AlphaFoldDB" id="A0A0K2TRU8"/>
<feature type="non-terminal residue" evidence="3">
    <location>
        <position position="1"/>
    </location>
</feature>
<feature type="coiled-coil region" evidence="1">
    <location>
        <begin position="48"/>
        <end position="125"/>
    </location>
</feature>
<evidence type="ECO:0000256" key="1">
    <source>
        <dbReference type="SAM" id="Coils"/>
    </source>
</evidence>